<accession>A0ABD2TE10</accession>
<dbReference type="InterPro" id="IPR036936">
    <property type="entry name" value="CRIB_dom_sf"/>
</dbReference>
<feature type="region of interest" description="Disordered" evidence="2">
    <location>
        <begin position="327"/>
        <end position="389"/>
    </location>
</feature>
<dbReference type="Proteomes" id="UP001627284">
    <property type="component" value="Unassembled WGS sequence"/>
</dbReference>
<dbReference type="InterPro" id="IPR044785">
    <property type="entry name" value="RopGAP1-5"/>
</dbReference>
<dbReference type="InterPro" id="IPR000095">
    <property type="entry name" value="CRIB_dom"/>
</dbReference>
<feature type="domain" description="Rho-GAP" evidence="4">
    <location>
        <begin position="146"/>
        <end position="330"/>
    </location>
</feature>
<feature type="compositionally biased region" description="Low complexity" evidence="2">
    <location>
        <begin position="354"/>
        <end position="364"/>
    </location>
</feature>
<dbReference type="SUPFAM" id="SSF48350">
    <property type="entry name" value="GTPase activation domain, GAP"/>
    <property type="match status" value="1"/>
</dbReference>
<dbReference type="CDD" id="cd00159">
    <property type="entry name" value="RhoGAP"/>
    <property type="match status" value="1"/>
</dbReference>
<feature type="region of interest" description="Disordered" evidence="2">
    <location>
        <begin position="38"/>
        <end position="61"/>
    </location>
</feature>
<proteinExistence type="predicted"/>
<feature type="region of interest" description="Disordered" evidence="2">
    <location>
        <begin position="1"/>
        <end position="26"/>
    </location>
</feature>
<dbReference type="FunFam" id="1.10.555.10:FF:000046">
    <property type="entry name" value="Rho GTPase-activating protein 5"/>
    <property type="match status" value="1"/>
</dbReference>
<name>A0ABD2TE10_9SOLN</name>
<dbReference type="InterPro" id="IPR008936">
    <property type="entry name" value="Rho_GTPase_activation_prot"/>
</dbReference>
<feature type="compositionally biased region" description="Low complexity" evidence="2">
    <location>
        <begin position="7"/>
        <end position="21"/>
    </location>
</feature>
<dbReference type="Pfam" id="PF00786">
    <property type="entry name" value="PBD"/>
    <property type="match status" value="1"/>
</dbReference>
<organism evidence="5 6">
    <name type="scientific">Solanum stoloniferum</name>
    <dbReference type="NCBI Taxonomy" id="62892"/>
    <lineage>
        <taxon>Eukaryota</taxon>
        <taxon>Viridiplantae</taxon>
        <taxon>Streptophyta</taxon>
        <taxon>Embryophyta</taxon>
        <taxon>Tracheophyta</taxon>
        <taxon>Spermatophyta</taxon>
        <taxon>Magnoliopsida</taxon>
        <taxon>eudicotyledons</taxon>
        <taxon>Gunneridae</taxon>
        <taxon>Pentapetalae</taxon>
        <taxon>asterids</taxon>
        <taxon>lamiids</taxon>
        <taxon>Solanales</taxon>
        <taxon>Solanaceae</taxon>
        <taxon>Solanoideae</taxon>
        <taxon>Solaneae</taxon>
        <taxon>Solanum</taxon>
    </lineage>
</organism>
<dbReference type="Gene3D" id="1.10.555.10">
    <property type="entry name" value="Rho GTPase activation protein"/>
    <property type="match status" value="1"/>
</dbReference>
<dbReference type="Gene3D" id="3.90.810.10">
    <property type="entry name" value="CRIB domain"/>
    <property type="match status" value="1"/>
</dbReference>
<feature type="domain" description="CRIB" evidence="3">
    <location>
        <begin position="101"/>
        <end position="114"/>
    </location>
</feature>
<dbReference type="EMBL" id="JBJKTR010000011">
    <property type="protein sequence ID" value="KAL3354489.1"/>
    <property type="molecule type" value="Genomic_DNA"/>
</dbReference>
<evidence type="ECO:0000259" key="4">
    <source>
        <dbReference type="PROSITE" id="PS50238"/>
    </source>
</evidence>
<evidence type="ECO:0008006" key="7">
    <source>
        <dbReference type="Google" id="ProtNLM"/>
    </source>
</evidence>
<sequence length="488" mass="53869">MTEVLHSSSPSPSSPSISTPTHNGTLFVEEIGGSEVAVCDSEEEIGEGEEEGEEGGKGRNQERDHLSLLALLVTLFRKSFWLACKTDRGGGDLCSGRGMEIGWPTNVRHVAHVTFDRFNGFLGLPVEFEPEVSRRAPSASTTVFGVSTESMQLSFDSRGNSVPTILLLMQRRLYAQGGLQAEGIFRINAENSEEELVREQLNRGIIPDGIDVHCLAGLIKAWFRELPSGVLDTLSPEQVMQCQSEEDCTALVRLLPQTEAALLDWALNLMADVVLEEHLNKMNSRNVAMVFAPNMTQMADPLTALMYAVQVMNFLRTLIEKTLKDREDSLVEPDSVSNLDRPDEYGHQSPPQFSLENSNESNELTEQAFTVEEPDSASASESNRVDNITDDEYLSYATSSEESDDSVSCETPIHVNTKARKACVTRTPNLEEDTQRIGQSSDSNQTKDVLKLDLESTAVQSLGNDSKSKGISNLIRINSMTERTEAWR</sequence>
<feature type="compositionally biased region" description="Acidic residues" evidence="2">
    <location>
        <begin position="40"/>
        <end position="53"/>
    </location>
</feature>
<feature type="compositionally biased region" description="Polar residues" evidence="2">
    <location>
        <begin position="377"/>
        <end position="386"/>
    </location>
</feature>
<dbReference type="Pfam" id="PF00620">
    <property type="entry name" value="RhoGAP"/>
    <property type="match status" value="1"/>
</dbReference>
<evidence type="ECO:0000259" key="3">
    <source>
        <dbReference type="PROSITE" id="PS50108"/>
    </source>
</evidence>
<evidence type="ECO:0000256" key="1">
    <source>
        <dbReference type="ARBA" id="ARBA00022468"/>
    </source>
</evidence>
<gene>
    <name evidence="5" type="ORF">AABB24_018904</name>
</gene>
<dbReference type="SMART" id="SM00285">
    <property type="entry name" value="PBD"/>
    <property type="match status" value="1"/>
</dbReference>
<evidence type="ECO:0000313" key="5">
    <source>
        <dbReference type="EMBL" id="KAL3354489.1"/>
    </source>
</evidence>
<keyword evidence="6" id="KW-1185">Reference proteome</keyword>
<keyword evidence="1" id="KW-0343">GTPase activation</keyword>
<protein>
    <recommendedName>
        <fullName evidence="7">Gtpase activating protein</fullName>
    </recommendedName>
</protein>
<dbReference type="AlphaFoldDB" id="A0ABD2TE10"/>
<evidence type="ECO:0000313" key="6">
    <source>
        <dbReference type="Proteomes" id="UP001627284"/>
    </source>
</evidence>
<dbReference type="GO" id="GO:0005096">
    <property type="term" value="F:GTPase activator activity"/>
    <property type="evidence" value="ECO:0007669"/>
    <property type="project" value="UniProtKB-KW"/>
</dbReference>
<dbReference type="PROSITE" id="PS50108">
    <property type="entry name" value="CRIB"/>
    <property type="match status" value="1"/>
</dbReference>
<comment type="caution">
    <text evidence="5">The sequence shown here is derived from an EMBL/GenBank/DDBJ whole genome shotgun (WGS) entry which is preliminary data.</text>
</comment>
<dbReference type="CDD" id="cd00132">
    <property type="entry name" value="CRIB"/>
    <property type="match status" value="1"/>
</dbReference>
<dbReference type="PROSITE" id="PS50238">
    <property type="entry name" value="RHOGAP"/>
    <property type="match status" value="1"/>
</dbReference>
<dbReference type="SMART" id="SM00324">
    <property type="entry name" value="RhoGAP"/>
    <property type="match status" value="1"/>
</dbReference>
<evidence type="ECO:0000256" key="2">
    <source>
        <dbReference type="SAM" id="MobiDB-lite"/>
    </source>
</evidence>
<reference evidence="5 6" key="1">
    <citation type="submission" date="2024-05" db="EMBL/GenBank/DDBJ databases">
        <title>De novo assembly of an allotetraploid wild potato.</title>
        <authorList>
            <person name="Hosaka A.J."/>
        </authorList>
    </citation>
    <scope>NUCLEOTIDE SEQUENCE [LARGE SCALE GENOMIC DNA]</scope>
    <source>
        <tissue evidence="5">Young leaves</tissue>
    </source>
</reference>
<dbReference type="PANTHER" id="PTHR23177:SF80">
    <property type="entry name" value="RHO GTPASE-ACTIVATING PROTEIN 5-LIKE"/>
    <property type="match status" value="1"/>
</dbReference>
<dbReference type="PANTHER" id="PTHR23177">
    <property type="entry name" value="MKIAA1688 PROTEIN"/>
    <property type="match status" value="1"/>
</dbReference>
<dbReference type="InterPro" id="IPR000198">
    <property type="entry name" value="RhoGAP_dom"/>
</dbReference>